<gene>
    <name evidence="16" type="ORF">F5I99_13055</name>
</gene>
<dbReference type="InterPro" id="IPR036890">
    <property type="entry name" value="HATPase_C_sf"/>
</dbReference>
<dbReference type="SUPFAM" id="SSF52172">
    <property type="entry name" value="CheY-like"/>
    <property type="match status" value="1"/>
</dbReference>
<evidence type="ECO:0000256" key="8">
    <source>
        <dbReference type="ARBA" id="ARBA00023012"/>
    </source>
</evidence>
<dbReference type="GO" id="GO:0000155">
    <property type="term" value="F:phosphorelay sensor kinase activity"/>
    <property type="evidence" value="ECO:0007669"/>
    <property type="project" value="InterPro"/>
</dbReference>
<dbReference type="SMART" id="SM00387">
    <property type="entry name" value="HATPase_c"/>
    <property type="match status" value="1"/>
</dbReference>
<dbReference type="SMART" id="SM00448">
    <property type="entry name" value="REC"/>
    <property type="match status" value="1"/>
</dbReference>
<dbReference type="InterPro" id="IPR011006">
    <property type="entry name" value="CheY-like_superfamily"/>
</dbReference>
<comment type="catalytic activity">
    <reaction evidence="1">
        <text>ATP + protein L-histidine = ADP + protein N-phospho-L-histidine.</text>
        <dbReference type="EC" id="2.7.13.3"/>
    </reaction>
</comment>
<dbReference type="InterPro" id="IPR004358">
    <property type="entry name" value="Sig_transdc_His_kin-like_C"/>
</dbReference>
<dbReference type="AlphaFoldDB" id="A0A5J6LFL6"/>
<dbReference type="CDD" id="cd17546">
    <property type="entry name" value="REC_hyHK_CKI1_RcsC-like"/>
    <property type="match status" value="1"/>
</dbReference>
<dbReference type="KEGG" id="nik:F5I99_13055"/>
<feature type="modified residue" description="4-aspartylphosphate" evidence="11">
    <location>
        <position position="552"/>
    </location>
</feature>
<dbReference type="EMBL" id="CP044222">
    <property type="protein sequence ID" value="QEW07354.1"/>
    <property type="molecule type" value="Genomic_DNA"/>
</dbReference>
<comment type="subunit">
    <text evidence="9">At low DSF concentrations, interacts with RpfF.</text>
</comment>
<dbReference type="CDD" id="cd00082">
    <property type="entry name" value="HisKA"/>
    <property type="match status" value="1"/>
</dbReference>
<keyword evidence="6" id="KW-0418">Kinase</keyword>
<keyword evidence="7" id="KW-0067">ATP-binding</keyword>
<evidence type="ECO:0000256" key="13">
    <source>
        <dbReference type="SAM" id="Phobius"/>
    </source>
</evidence>
<feature type="coiled-coil region" evidence="12">
    <location>
        <begin position="209"/>
        <end position="236"/>
    </location>
</feature>
<keyword evidence="12" id="KW-0175">Coiled coil</keyword>
<dbReference type="SUPFAM" id="SSF55874">
    <property type="entry name" value="ATPase domain of HSP90 chaperone/DNA topoisomerase II/histidine kinase"/>
    <property type="match status" value="1"/>
</dbReference>
<accession>A0A5J6LFL6</accession>
<evidence type="ECO:0000256" key="12">
    <source>
        <dbReference type="SAM" id="Coils"/>
    </source>
</evidence>
<name>A0A5J6LFL6_9GAMM</name>
<keyword evidence="8" id="KW-0902">Two-component regulatory system</keyword>
<evidence type="ECO:0000259" key="15">
    <source>
        <dbReference type="PROSITE" id="PS50110"/>
    </source>
</evidence>
<keyword evidence="3 11" id="KW-0597">Phosphoprotein</keyword>
<keyword evidence="13" id="KW-0812">Transmembrane</keyword>
<dbReference type="PROSITE" id="PS50109">
    <property type="entry name" value="HIS_KIN"/>
    <property type="match status" value="1"/>
</dbReference>
<dbReference type="Pfam" id="PF02518">
    <property type="entry name" value="HATPase_c"/>
    <property type="match status" value="1"/>
</dbReference>
<keyword evidence="17" id="KW-1185">Reference proteome</keyword>
<evidence type="ECO:0000256" key="6">
    <source>
        <dbReference type="ARBA" id="ARBA00022777"/>
    </source>
</evidence>
<reference evidence="16 17" key="1">
    <citation type="submission" date="2019-09" db="EMBL/GenBank/DDBJ databases">
        <title>Nitrincola iocasae sp. nov., a bacterium isolated from the sediment collected at a cold seep field in South China Sea.</title>
        <authorList>
            <person name="Zhang H."/>
            <person name="Wang H."/>
            <person name="Li C."/>
        </authorList>
    </citation>
    <scope>NUCLEOTIDE SEQUENCE [LARGE SCALE GENOMIC DNA]</scope>
    <source>
        <strain evidence="16 17">KXZD1103</strain>
    </source>
</reference>
<dbReference type="EC" id="2.7.13.3" evidence="2"/>
<feature type="domain" description="Histidine kinase" evidence="14">
    <location>
        <begin position="243"/>
        <end position="460"/>
    </location>
</feature>
<dbReference type="InterPro" id="IPR005467">
    <property type="entry name" value="His_kinase_dom"/>
</dbReference>
<dbReference type="PANTHER" id="PTHR45339">
    <property type="entry name" value="HYBRID SIGNAL TRANSDUCTION HISTIDINE KINASE J"/>
    <property type="match status" value="1"/>
</dbReference>
<dbReference type="Gene3D" id="3.40.50.2300">
    <property type="match status" value="1"/>
</dbReference>
<sequence>MALEKQVYFRRTFWLLLLSTLVFLVAAFFILNAMHDRSRQLLEAAREDALWASYQLDRENLKLSPLLSHFAVSPDTSNWLALELRFEILYSRIQLLQRGEMSQLFGDETGDLSPFSREAVDIILEMDGFFAQGPDVVKEHIQSLISLSERLSQVTERIVVDMKGLAALRINEERAEQRKMYRYVTLLIVLITISMSVLILLLLRHMSFAAKARAKAEALAEELRVAVNQAQQASQAKSDFLAMMSHEIRTPMNGVLGMSRLLMESDLDTEQKHLVRTQYSSASALLSILNDILDFSKLEAGRMELDTVPFVLQDLAQEVVALFQATAQSKGVQLQLHFSEQICCGYESDPGRLRQVLLNLVGNAIKFTEKGQVDVYFSHPEANKLSCRIVDTGIGMSADAVSKLFTPFTQAEYSTSRRYGGTGLGLAICKRIIEQLGGNISVHSELGKGSCFAFVVPIKSVDVPERSVVSIKSCAAESKLDFSSSEQLSGHDETVKKASNTHRILLVEDNKVNQMVATGLLKKLGYQCVVANNGKEAIEQVIAQSFDLVLMDMQMPVMDGITATRKIRALDHPAASVAIVAITANAMLEDREACFSAGMNDFLSKPFNKEDLAEKVAHWLGIASSG</sequence>
<dbReference type="InterPro" id="IPR001789">
    <property type="entry name" value="Sig_transdc_resp-reg_receiver"/>
</dbReference>
<dbReference type="Pfam" id="PF00512">
    <property type="entry name" value="HisKA"/>
    <property type="match status" value="1"/>
</dbReference>
<evidence type="ECO:0000256" key="2">
    <source>
        <dbReference type="ARBA" id="ARBA00012438"/>
    </source>
</evidence>
<dbReference type="PANTHER" id="PTHR45339:SF1">
    <property type="entry name" value="HYBRID SIGNAL TRANSDUCTION HISTIDINE KINASE J"/>
    <property type="match status" value="1"/>
</dbReference>
<evidence type="ECO:0000256" key="5">
    <source>
        <dbReference type="ARBA" id="ARBA00022741"/>
    </source>
</evidence>
<feature type="transmembrane region" description="Helical" evidence="13">
    <location>
        <begin position="12"/>
        <end position="31"/>
    </location>
</feature>
<dbReference type="SMART" id="SM00388">
    <property type="entry name" value="HisKA"/>
    <property type="match status" value="1"/>
</dbReference>
<evidence type="ECO:0000259" key="14">
    <source>
        <dbReference type="PROSITE" id="PS50109"/>
    </source>
</evidence>
<dbReference type="FunFam" id="1.10.287.130:FF:000002">
    <property type="entry name" value="Two-component osmosensing histidine kinase"/>
    <property type="match status" value="1"/>
</dbReference>
<protein>
    <recommendedName>
        <fullName evidence="10">Sensory/regulatory protein RpfC</fullName>
        <ecNumber evidence="2">2.7.13.3</ecNumber>
    </recommendedName>
</protein>
<dbReference type="SUPFAM" id="SSF47384">
    <property type="entry name" value="Homodimeric domain of signal transducing histidine kinase"/>
    <property type="match status" value="1"/>
</dbReference>
<dbReference type="Proteomes" id="UP000325606">
    <property type="component" value="Chromosome"/>
</dbReference>
<evidence type="ECO:0000313" key="16">
    <source>
        <dbReference type="EMBL" id="QEW07354.1"/>
    </source>
</evidence>
<dbReference type="InterPro" id="IPR003661">
    <property type="entry name" value="HisK_dim/P_dom"/>
</dbReference>
<evidence type="ECO:0000256" key="11">
    <source>
        <dbReference type="PROSITE-ProRule" id="PRU00169"/>
    </source>
</evidence>
<keyword evidence="13" id="KW-1133">Transmembrane helix</keyword>
<keyword evidence="4" id="KW-0808">Transferase</keyword>
<proteinExistence type="predicted"/>
<evidence type="ECO:0000256" key="7">
    <source>
        <dbReference type="ARBA" id="ARBA00022840"/>
    </source>
</evidence>
<evidence type="ECO:0000256" key="9">
    <source>
        <dbReference type="ARBA" id="ARBA00064003"/>
    </source>
</evidence>
<dbReference type="CDD" id="cd16922">
    <property type="entry name" value="HATPase_EvgS-ArcB-TorS-like"/>
    <property type="match status" value="1"/>
</dbReference>
<evidence type="ECO:0000256" key="1">
    <source>
        <dbReference type="ARBA" id="ARBA00000085"/>
    </source>
</evidence>
<dbReference type="Gene3D" id="3.30.565.10">
    <property type="entry name" value="Histidine kinase-like ATPase, C-terminal domain"/>
    <property type="match status" value="1"/>
</dbReference>
<dbReference type="InterPro" id="IPR036097">
    <property type="entry name" value="HisK_dim/P_sf"/>
</dbReference>
<dbReference type="GO" id="GO:0005524">
    <property type="term" value="F:ATP binding"/>
    <property type="evidence" value="ECO:0007669"/>
    <property type="project" value="UniProtKB-KW"/>
</dbReference>
<dbReference type="Gene3D" id="1.10.287.130">
    <property type="match status" value="1"/>
</dbReference>
<evidence type="ECO:0000256" key="4">
    <source>
        <dbReference type="ARBA" id="ARBA00022679"/>
    </source>
</evidence>
<dbReference type="PROSITE" id="PS50110">
    <property type="entry name" value="RESPONSE_REGULATORY"/>
    <property type="match status" value="1"/>
</dbReference>
<dbReference type="PRINTS" id="PR00344">
    <property type="entry name" value="BCTRLSENSOR"/>
</dbReference>
<keyword evidence="5" id="KW-0547">Nucleotide-binding</keyword>
<feature type="domain" description="Response regulatory" evidence="15">
    <location>
        <begin position="503"/>
        <end position="620"/>
    </location>
</feature>
<dbReference type="RefSeq" id="WP_151056691.1">
    <property type="nucleotide sequence ID" value="NZ_CP044222.1"/>
</dbReference>
<keyword evidence="13" id="KW-0472">Membrane</keyword>
<dbReference type="FunFam" id="3.30.565.10:FF:000010">
    <property type="entry name" value="Sensor histidine kinase RcsC"/>
    <property type="match status" value="1"/>
</dbReference>
<dbReference type="InterPro" id="IPR003594">
    <property type="entry name" value="HATPase_dom"/>
</dbReference>
<organism evidence="16 17">
    <name type="scientific">Nitrincola iocasae</name>
    <dbReference type="NCBI Taxonomy" id="2614693"/>
    <lineage>
        <taxon>Bacteria</taxon>
        <taxon>Pseudomonadati</taxon>
        <taxon>Pseudomonadota</taxon>
        <taxon>Gammaproteobacteria</taxon>
        <taxon>Oceanospirillales</taxon>
        <taxon>Oceanospirillaceae</taxon>
        <taxon>Nitrincola</taxon>
    </lineage>
</organism>
<dbReference type="Pfam" id="PF00072">
    <property type="entry name" value="Response_reg"/>
    <property type="match status" value="1"/>
</dbReference>
<evidence type="ECO:0000256" key="3">
    <source>
        <dbReference type="ARBA" id="ARBA00022553"/>
    </source>
</evidence>
<evidence type="ECO:0000256" key="10">
    <source>
        <dbReference type="ARBA" id="ARBA00068150"/>
    </source>
</evidence>
<evidence type="ECO:0000313" key="17">
    <source>
        <dbReference type="Proteomes" id="UP000325606"/>
    </source>
</evidence>
<feature type="transmembrane region" description="Helical" evidence="13">
    <location>
        <begin position="183"/>
        <end position="203"/>
    </location>
</feature>